<dbReference type="InParanoid" id="A0A1E1LAM9"/>
<protein>
    <submittedName>
        <fullName evidence="1">Uncharacterized protein</fullName>
    </submittedName>
</protein>
<dbReference type="EMBL" id="FJUW01000043">
    <property type="protein sequence ID" value="CZT07608.1"/>
    <property type="molecule type" value="Genomic_DNA"/>
</dbReference>
<accession>A0A1E1LAM9</accession>
<comment type="caution">
    <text evidence="1">The sequence shown here is derived from an EMBL/GenBank/DDBJ whole genome shotgun (WGS) entry which is preliminary data.</text>
</comment>
<proteinExistence type="predicted"/>
<reference evidence="2" key="1">
    <citation type="submission" date="2016-03" db="EMBL/GenBank/DDBJ databases">
        <authorList>
            <person name="Ploux O."/>
        </authorList>
    </citation>
    <scope>NUCLEOTIDE SEQUENCE [LARGE SCALE GENOMIC DNA]</scope>
    <source>
        <strain evidence="2">UK7</strain>
    </source>
</reference>
<organism evidence="1 2">
    <name type="scientific">Rhynchosporium graminicola</name>
    <dbReference type="NCBI Taxonomy" id="2792576"/>
    <lineage>
        <taxon>Eukaryota</taxon>
        <taxon>Fungi</taxon>
        <taxon>Dikarya</taxon>
        <taxon>Ascomycota</taxon>
        <taxon>Pezizomycotina</taxon>
        <taxon>Leotiomycetes</taxon>
        <taxon>Helotiales</taxon>
        <taxon>Ploettnerulaceae</taxon>
        <taxon>Rhynchosporium</taxon>
    </lineage>
</organism>
<dbReference type="AlphaFoldDB" id="A0A1E1LAM9"/>
<name>A0A1E1LAM9_9HELO</name>
<keyword evidence="2" id="KW-1185">Reference proteome</keyword>
<dbReference type="Proteomes" id="UP000178129">
    <property type="component" value="Unassembled WGS sequence"/>
</dbReference>
<gene>
    <name evidence="1" type="ORF">RCO7_10237</name>
</gene>
<evidence type="ECO:0000313" key="1">
    <source>
        <dbReference type="EMBL" id="CZT07608.1"/>
    </source>
</evidence>
<evidence type="ECO:0000313" key="2">
    <source>
        <dbReference type="Proteomes" id="UP000178129"/>
    </source>
</evidence>
<sequence>MAPSPGVFATTVEELEMRTIAWKCLRDFLTTY</sequence>